<dbReference type="InterPro" id="IPR017441">
    <property type="entry name" value="Protein_kinase_ATP_BS"/>
</dbReference>
<feature type="compositionally biased region" description="Low complexity" evidence="10">
    <location>
        <begin position="283"/>
        <end position="306"/>
    </location>
</feature>
<proteinExistence type="predicted"/>
<feature type="compositionally biased region" description="Low complexity" evidence="10">
    <location>
        <begin position="252"/>
        <end position="266"/>
    </location>
</feature>
<reference evidence="12 13" key="1">
    <citation type="submission" date="2022-09" db="EMBL/GenBank/DDBJ databases">
        <authorList>
            <person name="Palmer J.M."/>
        </authorList>
    </citation>
    <scope>NUCLEOTIDE SEQUENCE [LARGE SCALE GENOMIC DNA]</scope>
    <source>
        <strain evidence="12 13">DSM 7382</strain>
    </source>
</reference>
<evidence type="ECO:0000313" key="12">
    <source>
        <dbReference type="EMBL" id="KAK7694253.1"/>
    </source>
</evidence>
<protein>
    <recommendedName>
        <fullName evidence="1">non-specific serine/threonine protein kinase</fullName>
        <ecNumber evidence="1">2.7.11.1</ecNumber>
    </recommendedName>
</protein>
<evidence type="ECO:0000256" key="2">
    <source>
        <dbReference type="ARBA" id="ARBA00022527"/>
    </source>
</evidence>
<evidence type="ECO:0000256" key="9">
    <source>
        <dbReference type="PROSITE-ProRule" id="PRU10141"/>
    </source>
</evidence>
<organism evidence="12 13">
    <name type="scientific">Cerrena zonata</name>
    <dbReference type="NCBI Taxonomy" id="2478898"/>
    <lineage>
        <taxon>Eukaryota</taxon>
        <taxon>Fungi</taxon>
        <taxon>Dikarya</taxon>
        <taxon>Basidiomycota</taxon>
        <taxon>Agaricomycotina</taxon>
        <taxon>Agaricomycetes</taxon>
        <taxon>Polyporales</taxon>
        <taxon>Cerrenaceae</taxon>
        <taxon>Cerrena</taxon>
    </lineage>
</organism>
<dbReference type="EC" id="2.7.11.1" evidence="1"/>
<keyword evidence="2" id="KW-0723">Serine/threonine-protein kinase</keyword>
<dbReference type="GO" id="GO:0005524">
    <property type="term" value="F:ATP binding"/>
    <property type="evidence" value="ECO:0007669"/>
    <property type="project" value="UniProtKB-UniRule"/>
</dbReference>
<dbReference type="PROSITE" id="PS00108">
    <property type="entry name" value="PROTEIN_KINASE_ST"/>
    <property type="match status" value="1"/>
</dbReference>
<evidence type="ECO:0000256" key="5">
    <source>
        <dbReference type="ARBA" id="ARBA00022777"/>
    </source>
</evidence>
<name>A0AAW0GLM6_9APHY</name>
<comment type="catalytic activity">
    <reaction evidence="7">
        <text>L-threonyl-[protein] + ATP = O-phospho-L-threonyl-[protein] + ADP + H(+)</text>
        <dbReference type="Rhea" id="RHEA:46608"/>
        <dbReference type="Rhea" id="RHEA-COMP:11060"/>
        <dbReference type="Rhea" id="RHEA-COMP:11605"/>
        <dbReference type="ChEBI" id="CHEBI:15378"/>
        <dbReference type="ChEBI" id="CHEBI:30013"/>
        <dbReference type="ChEBI" id="CHEBI:30616"/>
        <dbReference type="ChEBI" id="CHEBI:61977"/>
        <dbReference type="ChEBI" id="CHEBI:456216"/>
        <dbReference type="EC" id="2.7.11.1"/>
    </reaction>
</comment>
<evidence type="ECO:0000313" key="13">
    <source>
        <dbReference type="Proteomes" id="UP001385951"/>
    </source>
</evidence>
<keyword evidence="5" id="KW-0418">Kinase</keyword>
<dbReference type="GO" id="GO:0005737">
    <property type="term" value="C:cytoplasm"/>
    <property type="evidence" value="ECO:0007669"/>
    <property type="project" value="TreeGrafter"/>
</dbReference>
<dbReference type="InterPro" id="IPR008271">
    <property type="entry name" value="Ser/Thr_kinase_AS"/>
</dbReference>
<dbReference type="InterPro" id="IPR000719">
    <property type="entry name" value="Prot_kinase_dom"/>
</dbReference>
<dbReference type="GO" id="GO:0050684">
    <property type="term" value="P:regulation of mRNA processing"/>
    <property type="evidence" value="ECO:0007669"/>
    <property type="project" value="TreeGrafter"/>
</dbReference>
<feature type="binding site" evidence="9">
    <location>
        <position position="86"/>
    </location>
    <ligand>
        <name>ATP</name>
        <dbReference type="ChEBI" id="CHEBI:30616"/>
    </ligand>
</feature>
<keyword evidence="3" id="KW-0808">Transferase</keyword>
<feature type="domain" description="Protein kinase" evidence="11">
    <location>
        <begin position="57"/>
        <end position="603"/>
    </location>
</feature>
<dbReference type="PROSITE" id="PS00107">
    <property type="entry name" value="PROTEIN_KINASE_ATP"/>
    <property type="match status" value="1"/>
</dbReference>
<dbReference type="GO" id="GO:0000245">
    <property type="term" value="P:spliceosomal complex assembly"/>
    <property type="evidence" value="ECO:0007669"/>
    <property type="project" value="TreeGrafter"/>
</dbReference>
<feature type="region of interest" description="Disordered" evidence="10">
    <location>
        <begin position="207"/>
        <end position="241"/>
    </location>
</feature>
<dbReference type="SUPFAM" id="SSF56112">
    <property type="entry name" value="Protein kinase-like (PK-like)"/>
    <property type="match status" value="1"/>
</dbReference>
<feature type="compositionally biased region" description="Polar residues" evidence="10">
    <location>
        <begin position="330"/>
        <end position="339"/>
    </location>
</feature>
<evidence type="ECO:0000256" key="8">
    <source>
        <dbReference type="ARBA" id="ARBA00048679"/>
    </source>
</evidence>
<keyword evidence="4 9" id="KW-0547">Nucleotide-binding</keyword>
<keyword evidence="13" id="KW-1185">Reference proteome</keyword>
<evidence type="ECO:0000256" key="1">
    <source>
        <dbReference type="ARBA" id="ARBA00012513"/>
    </source>
</evidence>
<dbReference type="PROSITE" id="PS50011">
    <property type="entry name" value="PROTEIN_KINASE_DOM"/>
    <property type="match status" value="1"/>
</dbReference>
<feature type="compositionally biased region" description="Polar residues" evidence="10">
    <location>
        <begin position="210"/>
        <end position="219"/>
    </location>
</feature>
<evidence type="ECO:0000259" key="11">
    <source>
        <dbReference type="PROSITE" id="PS50011"/>
    </source>
</evidence>
<dbReference type="GO" id="GO:0004674">
    <property type="term" value="F:protein serine/threonine kinase activity"/>
    <property type="evidence" value="ECO:0007669"/>
    <property type="project" value="UniProtKB-KW"/>
</dbReference>
<dbReference type="SMART" id="SM00220">
    <property type="entry name" value="S_TKc"/>
    <property type="match status" value="1"/>
</dbReference>
<dbReference type="FunFam" id="1.10.510.10:FF:000275">
    <property type="entry name" value="SRSF protein kinase 2 isoform X3"/>
    <property type="match status" value="1"/>
</dbReference>
<evidence type="ECO:0000256" key="3">
    <source>
        <dbReference type="ARBA" id="ARBA00022679"/>
    </source>
</evidence>
<dbReference type="PANTHER" id="PTHR47634:SF9">
    <property type="entry name" value="PROTEIN KINASE DOMAIN-CONTAINING PROTEIN-RELATED"/>
    <property type="match status" value="1"/>
</dbReference>
<accession>A0AAW0GLM6</accession>
<sequence length="615" mass="67978">MAPAQPCAKYQYIVTAAGPKIVPVPDASSKDEESPADYNSGGYLPVKVKDSFKDGRYVVVRKLGWGHFSTVWLVNDTVTKRHSALKVVKSAGRYAETARDEIKLLRKVMDANPDNRGRDHVVSFLDSFQHCAPDNIHICLVFEPLGENLLALIERHKATGVPVSLVKVISKQILQGLQYLHDECDLVHTDIKPENIMVSIPDVESHIQAELSSSPSPTSRKVGVPPKQMTRPGVIIPRRPTGRERHVQIFDSQPLSSPLHSASSSPCTRTGLQMSRIDSTLNSALASSSTISKAPQNSQDSDSSPSTPELSDHSGPSSVMVSTSFASSSNDTPPTSVGSVMSGMMKLSMSNTDASRTCTCLCEDTTNLEEEDPALRSDALQRQEVPPTGPSLLSQTAPLDIHHHRNCSSRSSSSSPHSKAHPPTSPVSPPSPLPIQPPLSIKIADLGNATPSRKHYTEDIQTRQYRSPEAILGRSDWGYTADMWSVACVIFELLTAEYLFDPQSQGNLFGKDDDHMAQIIELLGDFDTEMKFGGRYSREIFDSSGALRYIRSLKPWPLKRVMMEKYLWSETDAVALCEFLEPMLVVEHRKRKQAREMINHPWLEVDLHSPELWQV</sequence>
<dbReference type="Pfam" id="PF00069">
    <property type="entry name" value="Pkinase"/>
    <property type="match status" value="2"/>
</dbReference>
<keyword evidence="6 9" id="KW-0067">ATP-binding</keyword>
<evidence type="ECO:0000256" key="4">
    <source>
        <dbReference type="ARBA" id="ARBA00022741"/>
    </source>
</evidence>
<feature type="compositionally biased region" description="Pro residues" evidence="10">
    <location>
        <begin position="423"/>
        <end position="437"/>
    </location>
</feature>
<feature type="region of interest" description="Disordered" evidence="10">
    <location>
        <begin position="403"/>
        <end position="439"/>
    </location>
</feature>
<dbReference type="Proteomes" id="UP001385951">
    <property type="component" value="Unassembled WGS sequence"/>
</dbReference>
<dbReference type="Gene3D" id="1.10.510.10">
    <property type="entry name" value="Transferase(Phosphotransferase) domain 1"/>
    <property type="match status" value="2"/>
</dbReference>
<dbReference type="InterPro" id="IPR011009">
    <property type="entry name" value="Kinase-like_dom_sf"/>
</dbReference>
<evidence type="ECO:0000256" key="6">
    <source>
        <dbReference type="ARBA" id="ARBA00022840"/>
    </source>
</evidence>
<feature type="region of interest" description="Disordered" evidence="10">
    <location>
        <begin position="283"/>
        <end position="341"/>
    </location>
</feature>
<comment type="caution">
    <text evidence="12">The sequence shown here is derived from an EMBL/GenBank/DDBJ whole genome shotgun (WGS) entry which is preliminary data.</text>
</comment>
<feature type="compositionally biased region" description="Low complexity" evidence="10">
    <location>
        <begin position="317"/>
        <end position="329"/>
    </location>
</feature>
<dbReference type="Gene3D" id="3.30.200.20">
    <property type="entry name" value="Phosphorylase Kinase, domain 1"/>
    <property type="match status" value="1"/>
</dbReference>
<feature type="region of interest" description="Disordered" evidence="10">
    <location>
        <begin position="251"/>
        <end position="270"/>
    </location>
</feature>
<evidence type="ECO:0000256" key="10">
    <source>
        <dbReference type="SAM" id="MobiDB-lite"/>
    </source>
</evidence>
<gene>
    <name evidence="12" type="ORF">QCA50_001433</name>
</gene>
<dbReference type="EMBL" id="JASBNA010000002">
    <property type="protein sequence ID" value="KAK7694253.1"/>
    <property type="molecule type" value="Genomic_DNA"/>
</dbReference>
<dbReference type="InterPro" id="IPR051334">
    <property type="entry name" value="SRPK"/>
</dbReference>
<comment type="catalytic activity">
    <reaction evidence="8">
        <text>L-seryl-[protein] + ATP = O-phospho-L-seryl-[protein] + ADP + H(+)</text>
        <dbReference type="Rhea" id="RHEA:17989"/>
        <dbReference type="Rhea" id="RHEA-COMP:9863"/>
        <dbReference type="Rhea" id="RHEA-COMP:11604"/>
        <dbReference type="ChEBI" id="CHEBI:15378"/>
        <dbReference type="ChEBI" id="CHEBI:29999"/>
        <dbReference type="ChEBI" id="CHEBI:30616"/>
        <dbReference type="ChEBI" id="CHEBI:83421"/>
        <dbReference type="ChEBI" id="CHEBI:456216"/>
        <dbReference type="EC" id="2.7.11.1"/>
    </reaction>
</comment>
<dbReference type="PANTHER" id="PTHR47634">
    <property type="entry name" value="PROTEIN KINASE DOMAIN-CONTAINING PROTEIN-RELATED"/>
    <property type="match status" value="1"/>
</dbReference>
<dbReference type="GO" id="GO:0005634">
    <property type="term" value="C:nucleus"/>
    <property type="evidence" value="ECO:0007669"/>
    <property type="project" value="TreeGrafter"/>
</dbReference>
<evidence type="ECO:0000256" key="7">
    <source>
        <dbReference type="ARBA" id="ARBA00047899"/>
    </source>
</evidence>
<dbReference type="AlphaFoldDB" id="A0AAW0GLM6"/>
<feature type="compositionally biased region" description="Low complexity" evidence="10">
    <location>
        <begin position="408"/>
        <end position="417"/>
    </location>
</feature>